<dbReference type="Pfam" id="PF06835">
    <property type="entry name" value="LptC"/>
    <property type="match status" value="1"/>
</dbReference>
<sequence>MKPQMTIDRFRIWLAVILLGITTMGTIWIMEVIRRHADDEQNRSSARSAPDYYVEKFNFIRLSNNGKANYHITGDSLVHLPRTDNIEIKHPQINSFDQDRPPLHLRADLAVVAQKSTLVTPKRDHDEVHLYDNVSMERPEGLSSQFVHVKSDYLLLLPDEDIVKTDKPISITTGKATSTATGMLANNSTQHLSLLSKVRIQLNKREAAPAVKTK</sequence>
<dbReference type="NCBIfam" id="TIGR04409">
    <property type="entry name" value="LptC_YrbK"/>
    <property type="match status" value="1"/>
</dbReference>
<dbReference type="GO" id="GO:0015221">
    <property type="term" value="F:lipopolysaccharide transmembrane transporter activity"/>
    <property type="evidence" value="ECO:0007669"/>
    <property type="project" value="InterPro"/>
</dbReference>
<name>A0A318J6R4_9BURK</name>
<gene>
    <name evidence="7" type="ORF">DFR42_10568</name>
</gene>
<dbReference type="GO" id="GO:0030288">
    <property type="term" value="C:outer membrane-bounded periplasmic space"/>
    <property type="evidence" value="ECO:0007669"/>
    <property type="project" value="TreeGrafter"/>
</dbReference>
<dbReference type="InterPro" id="IPR026265">
    <property type="entry name" value="LptC"/>
</dbReference>
<evidence type="ECO:0000256" key="2">
    <source>
        <dbReference type="ARBA" id="ARBA00022519"/>
    </source>
</evidence>
<proteinExistence type="predicted"/>
<evidence type="ECO:0000256" key="1">
    <source>
        <dbReference type="ARBA" id="ARBA00022475"/>
    </source>
</evidence>
<evidence type="ECO:0000256" key="4">
    <source>
        <dbReference type="ARBA" id="ARBA00022989"/>
    </source>
</evidence>
<evidence type="ECO:0000256" key="6">
    <source>
        <dbReference type="SAM" id="Phobius"/>
    </source>
</evidence>
<dbReference type="Proteomes" id="UP000247792">
    <property type="component" value="Unassembled WGS sequence"/>
</dbReference>
<reference evidence="7 8" key="1">
    <citation type="submission" date="2018-05" db="EMBL/GenBank/DDBJ databases">
        <title>Genomic Encyclopedia of Type Strains, Phase IV (KMG-IV): sequencing the most valuable type-strain genomes for metagenomic binning, comparative biology and taxonomic classification.</title>
        <authorList>
            <person name="Goeker M."/>
        </authorList>
    </citation>
    <scope>NUCLEOTIDE SEQUENCE [LARGE SCALE GENOMIC DNA]</scope>
    <source>
        <strain evidence="7 8">DSM 19792</strain>
    </source>
</reference>
<keyword evidence="3 6" id="KW-0812">Transmembrane</keyword>
<keyword evidence="2" id="KW-0997">Cell inner membrane</keyword>
<feature type="transmembrane region" description="Helical" evidence="6">
    <location>
        <begin position="12"/>
        <end position="30"/>
    </location>
</feature>
<comment type="caution">
    <text evidence="7">The sequence shown here is derived from an EMBL/GenBank/DDBJ whole genome shotgun (WGS) entry which is preliminary data.</text>
</comment>
<dbReference type="AlphaFoldDB" id="A0A318J6R4"/>
<evidence type="ECO:0000256" key="3">
    <source>
        <dbReference type="ARBA" id="ARBA00022692"/>
    </source>
</evidence>
<dbReference type="InterPro" id="IPR052363">
    <property type="entry name" value="LPS_export_LptC"/>
</dbReference>
<dbReference type="Gene3D" id="2.60.450.10">
    <property type="entry name" value="Lipopolysaccharide (LPS) transport protein A like domain"/>
    <property type="match status" value="1"/>
</dbReference>
<keyword evidence="5 6" id="KW-0472">Membrane</keyword>
<evidence type="ECO:0000313" key="7">
    <source>
        <dbReference type="EMBL" id="PXX42410.1"/>
    </source>
</evidence>
<dbReference type="OrthoDB" id="8589410at2"/>
<dbReference type="InterPro" id="IPR010664">
    <property type="entry name" value="LipoPS_assembly_LptC-rel"/>
</dbReference>
<protein>
    <submittedName>
        <fullName evidence="7">Lipopolysaccharide export system protein LptC</fullName>
    </submittedName>
</protein>
<dbReference type="RefSeq" id="WP_110255970.1">
    <property type="nucleotide sequence ID" value="NZ_QJKB01000005.1"/>
</dbReference>
<dbReference type="PANTHER" id="PTHR37481">
    <property type="entry name" value="LIPOPOLYSACCHARIDE EXPORT SYSTEM PROTEIN LPTC"/>
    <property type="match status" value="1"/>
</dbReference>
<evidence type="ECO:0000313" key="8">
    <source>
        <dbReference type="Proteomes" id="UP000247792"/>
    </source>
</evidence>
<accession>A0A318J6R4</accession>
<dbReference type="EMBL" id="QJKB01000005">
    <property type="protein sequence ID" value="PXX42410.1"/>
    <property type="molecule type" value="Genomic_DNA"/>
</dbReference>
<dbReference type="PANTHER" id="PTHR37481:SF1">
    <property type="entry name" value="LIPOPOLYSACCHARIDE EXPORT SYSTEM PROTEIN LPTC"/>
    <property type="match status" value="1"/>
</dbReference>
<keyword evidence="8" id="KW-1185">Reference proteome</keyword>
<keyword evidence="4 6" id="KW-1133">Transmembrane helix</keyword>
<dbReference type="GO" id="GO:0005886">
    <property type="term" value="C:plasma membrane"/>
    <property type="evidence" value="ECO:0007669"/>
    <property type="project" value="InterPro"/>
</dbReference>
<keyword evidence="1" id="KW-1003">Cell membrane</keyword>
<dbReference type="GO" id="GO:0017089">
    <property type="term" value="F:glycolipid transfer activity"/>
    <property type="evidence" value="ECO:0007669"/>
    <property type="project" value="TreeGrafter"/>
</dbReference>
<evidence type="ECO:0000256" key="5">
    <source>
        <dbReference type="ARBA" id="ARBA00023136"/>
    </source>
</evidence>
<organism evidence="7 8">
    <name type="scientific">Undibacterium pigrum</name>
    <dbReference type="NCBI Taxonomy" id="401470"/>
    <lineage>
        <taxon>Bacteria</taxon>
        <taxon>Pseudomonadati</taxon>
        <taxon>Pseudomonadota</taxon>
        <taxon>Betaproteobacteria</taxon>
        <taxon>Burkholderiales</taxon>
        <taxon>Oxalobacteraceae</taxon>
        <taxon>Undibacterium</taxon>
    </lineage>
</organism>